<name>A0A816DCT0_ADIRI</name>
<sequence length="330" mass="35026">VDDSSSDSDEHQHGSRKPRPSGVTKGTKAPGATKATKAPATKGPVANGTATKGPVGTKAPATKGTSGPKPTKHVDDSSSDSDEHQHGSRKPRPSGVTKGTKAPGATKGTKAPATKRPALTKAPATKGPVGTKAPGSKTPGSTKAAPGTKAVKKTRKPSDGGGKTGFPQRSSESDSSDWSSSSEEDKPKPTRKTHVTKRRTGHVVRILSTSADVPYSKDGRFDSACAKCALRKISSTLLLEGVTLEQISSRLCGRFPQNFKYILAAEIRKFQKLGLKFIDIVNISTDKKNNLIIDFDIIVDPKYNGAIRSALRRAVVSVDLQRVFKYQERY</sequence>
<evidence type="ECO:0000313" key="2">
    <source>
        <dbReference type="EMBL" id="CAF1634638.1"/>
    </source>
</evidence>
<evidence type="ECO:0000256" key="1">
    <source>
        <dbReference type="SAM" id="MobiDB-lite"/>
    </source>
</evidence>
<feature type="non-terminal residue" evidence="2">
    <location>
        <position position="330"/>
    </location>
</feature>
<reference evidence="2" key="1">
    <citation type="submission" date="2021-02" db="EMBL/GenBank/DDBJ databases">
        <authorList>
            <person name="Nowell W R."/>
        </authorList>
    </citation>
    <scope>NUCLEOTIDE SEQUENCE</scope>
</reference>
<feature type="compositionally biased region" description="Basic and acidic residues" evidence="1">
    <location>
        <begin position="72"/>
        <end position="86"/>
    </location>
</feature>
<dbReference type="Proteomes" id="UP000663828">
    <property type="component" value="Unassembled WGS sequence"/>
</dbReference>
<keyword evidence="3" id="KW-1185">Reference proteome</keyword>
<dbReference type="EMBL" id="CAJNOR010008557">
    <property type="protein sequence ID" value="CAF1634638.1"/>
    <property type="molecule type" value="Genomic_DNA"/>
</dbReference>
<feature type="compositionally biased region" description="Low complexity" evidence="1">
    <location>
        <begin position="24"/>
        <end position="44"/>
    </location>
</feature>
<gene>
    <name evidence="2" type="ORF">XAT740_LOCUS52245</name>
</gene>
<accession>A0A816DCT0</accession>
<dbReference type="AlphaFoldDB" id="A0A816DCT0"/>
<protein>
    <submittedName>
        <fullName evidence="2">Uncharacterized protein</fullName>
    </submittedName>
</protein>
<feature type="region of interest" description="Disordered" evidence="1">
    <location>
        <begin position="1"/>
        <end position="201"/>
    </location>
</feature>
<organism evidence="2 3">
    <name type="scientific">Adineta ricciae</name>
    <name type="common">Rotifer</name>
    <dbReference type="NCBI Taxonomy" id="249248"/>
    <lineage>
        <taxon>Eukaryota</taxon>
        <taxon>Metazoa</taxon>
        <taxon>Spiralia</taxon>
        <taxon>Gnathifera</taxon>
        <taxon>Rotifera</taxon>
        <taxon>Eurotatoria</taxon>
        <taxon>Bdelloidea</taxon>
        <taxon>Adinetida</taxon>
        <taxon>Adinetidae</taxon>
        <taxon>Adineta</taxon>
    </lineage>
</organism>
<evidence type="ECO:0000313" key="3">
    <source>
        <dbReference type="Proteomes" id="UP000663828"/>
    </source>
</evidence>
<comment type="caution">
    <text evidence="2">The sequence shown here is derived from an EMBL/GenBank/DDBJ whole genome shotgun (WGS) entry which is preliminary data.</text>
</comment>
<proteinExistence type="predicted"/>
<feature type="compositionally biased region" description="Basic residues" evidence="1">
    <location>
        <begin position="189"/>
        <end position="201"/>
    </location>
</feature>